<dbReference type="AlphaFoldDB" id="A0A2U8PND1"/>
<evidence type="ECO:0000256" key="4">
    <source>
        <dbReference type="ARBA" id="ARBA00022691"/>
    </source>
</evidence>
<evidence type="ECO:0000256" key="2">
    <source>
        <dbReference type="ARBA" id="ARBA00022603"/>
    </source>
</evidence>
<comment type="similarity">
    <text evidence="1">Belongs to the N(4)/N(6)-methyltransferase family. N(4) subfamily.</text>
</comment>
<comment type="catalytic activity">
    <reaction evidence="8">
        <text>a 2'-deoxycytidine in DNA + S-adenosyl-L-methionine = an N(4)-methyl-2'-deoxycytidine in DNA + S-adenosyl-L-homocysteine + H(+)</text>
        <dbReference type="Rhea" id="RHEA:16857"/>
        <dbReference type="Rhea" id="RHEA-COMP:11369"/>
        <dbReference type="Rhea" id="RHEA-COMP:13674"/>
        <dbReference type="ChEBI" id="CHEBI:15378"/>
        <dbReference type="ChEBI" id="CHEBI:57856"/>
        <dbReference type="ChEBI" id="CHEBI:59789"/>
        <dbReference type="ChEBI" id="CHEBI:85452"/>
        <dbReference type="ChEBI" id="CHEBI:137933"/>
        <dbReference type="EC" id="2.1.1.113"/>
    </reaction>
</comment>
<dbReference type="RefSeq" id="WP_094894954.1">
    <property type="nucleotide sequence ID" value="NZ_CP029426.2"/>
</dbReference>
<dbReference type="GO" id="GO:0008170">
    <property type="term" value="F:N-methyltransferase activity"/>
    <property type="evidence" value="ECO:0007669"/>
    <property type="project" value="InterPro"/>
</dbReference>
<evidence type="ECO:0000256" key="1">
    <source>
        <dbReference type="ARBA" id="ARBA00010203"/>
    </source>
</evidence>
<dbReference type="GO" id="GO:0015667">
    <property type="term" value="F:site-specific DNA-methyltransferase (cytosine-N4-specific) activity"/>
    <property type="evidence" value="ECO:0007669"/>
    <property type="project" value="UniProtKB-EC"/>
</dbReference>
<dbReference type="GO" id="GO:0009007">
    <property type="term" value="F:site-specific DNA-methyltransferase (adenine-specific) activity"/>
    <property type="evidence" value="ECO:0007669"/>
    <property type="project" value="UniProtKB-EC"/>
</dbReference>
<accession>A0A2U8PND1</accession>
<dbReference type="InterPro" id="IPR002941">
    <property type="entry name" value="DNA_methylase_N4/N6"/>
</dbReference>
<keyword evidence="3 11" id="KW-0808">Transferase</keyword>
<protein>
    <recommendedName>
        <fullName evidence="9">Methyltransferase</fullName>
        <ecNumber evidence="9">2.1.1.-</ecNumber>
    </recommendedName>
</protein>
<evidence type="ECO:0000256" key="9">
    <source>
        <dbReference type="RuleBase" id="RU362026"/>
    </source>
</evidence>
<dbReference type="GO" id="GO:0003677">
    <property type="term" value="F:DNA binding"/>
    <property type="evidence" value="ECO:0007669"/>
    <property type="project" value="UniProtKB-KW"/>
</dbReference>
<dbReference type="GO" id="GO:0032259">
    <property type="term" value="P:methylation"/>
    <property type="evidence" value="ECO:0007669"/>
    <property type="project" value="UniProtKB-KW"/>
</dbReference>
<evidence type="ECO:0000256" key="8">
    <source>
        <dbReference type="ARBA" id="ARBA00049120"/>
    </source>
</evidence>
<dbReference type="Pfam" id="PF01555">
    <property type="entry name" value="N6_N4_Mtase"/>
    <property type="match status" value="1"/>
</dbReference>
<evidence type="ECO:0000313" key="11">
    <source>
        <dbReference type="EMBL" id="AWL99259.1"/>
    </source>
</evidence>
<name>A0A2U8PND1_9BRAD</name>
<dbReference type="InterPro" id="IPR029063">
    <property type="entry name" value="SAM-dependent_MTases_sf"/>
</dbReference>
<dbReference type="EC" id="2.1.1.-" evidence="9"/>
<keyword evidence="4" id="KW-0949">S-adenosyl-L-methionine</keyword>
<keyword evidence="2 11" id="KW-0489">Methyltransferase</keyword>
<dbReference type="OrthoDB" id="7806498at2"/>
<evidence type="ECO:0000256" key="6">
    <source>
        <dbReference type="ARBA" id="ARBA00023125"/>
    </source>
</evidence>
<dbReference type="GO" id="GO:0009307">
    <property type="term" value="P:DNA restriction-modification system"/>
    <property type="evidence" value="ECO:0007669"/>
    <property type="project" value="UniProtKB-KW"/>
</dbReference>
<sequence length="382" mass="43278">MLTRTKTIDLRARLKRLEEVDWDFSTSRSQSAFSSLHWHPCRYPSQIPAVLIGALTEPGEIVLDPFLGSGTTAVEAQRLDRPCVGVELNPVSALMARAKTLSRSSDQIRKLVDRIRILVRQNAKRDAVPKTVQSEKWYTPRTLGDLRRLRSSIAELRGDGRVLAEAAFSSILLPVCRETRHWGYVCDNTTPKDNHERDVIDLYEKVLIGFAEAYEARDTYRNASQRRETAATEVKILEGDAATILGNKPIDGAQLIVTSPPYFGVADYVKAQRLTLEWQGVEIEPLRQKEIGARSKRHRLVAAEQYLAECKRVFEGCREVLDRGRACAVVFGESGDRTPMNEKFEQVVESCHFKLLYKQSRKISTGRRQNPSLQTEHLLIFA</sequence>
<gene>
    <name evidence="11" type="ORF">CIT40_03990</name>
</gene>
<evidence type="ECO:0000256" key="7">
    <source>
        <dbReference type="ARBA" id="ARBA00047942"/>
    </source>
</evidence>
<dbReference type="InterPro" id="IPR017985">
    <property type="entry name" value="MeTrfase_CN4_CS"/>
</dbReference>
<keyword evidence="5" id="KW-0680">Restriction system</keyword>
<dbReference type="PRINTS" id="PR00508">
    <property type="entry name" value="S21N4MTFRASE"/>
</dbReference>
<dbReference type="KEGG" id="brq:CIT40_03990"/>
<dbReference type="InterPro" id="IPR001091">
    <property type="entry name" value="RM_Methyltransferase"/>
</dbReference>
<evidence type="ECO:0000256" key="3">
    <source>
        <dbReference type="ARBA" id="ARBA00022679"/>
    </source>
</evidence>
<dbReference type="Proteomes" id="UP000215884">
    <property type="component" value="Chromosome"/>
</dbReference>
<dbReference type="SUPFAM" id="SSF53335">
    <property type="entry name" value="S-adenosyl-L-methionine-dependent methyltransferases"/>
    <property type="match status" value="2"/>
</dbReference>
<organism evidence="11 12">
    <name type="scientific">Bradyrhizobium amphicarpaeae</name>
    <dbReference type="NCBI Taxonomy" id="1404768"/>
    <lineage>
        <taxon>Bacteria</taxon>
        <taxon>Pseudomonadati</taxon>
        <taxon>Pseudomonadota</taxon>
        <taxon>Alphaproteobacteria</taxon>
        <taxon>Hyphomicrobiales</taxon>
        <taxon>Nitrobacteraceae</taxon>
        <taxon>Bradyrhizobium</taxon>
    </lineage>
</organism>
<dbReference type="PROSITE" id="PS00093">
    <property type="entry name" value="N4_MTASE"/>
    <property type="match status" value="1"/>
</dbReference>
<reference evidence="11 12" key="2">
    <citation type="journal article" date="2019" name="Int. J. Syst. Evol. Microbiol.">
        <title>Description and complete genome sequence of Bradyrhizobium amphicarpaeae sp. nov., harbouring photosystem and nitrogen-fixation genes.</title>
        <authorList>
            <person name="Bromfield E.S.P."/>
            <person name="Cloutier S."/>
            <person name="Nguyen H.D.T."/>
        </authorList>
    </citation>
    <scope>NUCLEOTIDE SEQUENCE [LARGE SCALE GENOMIC DNA]</scope>
    <source>
        <strain evidence="11 12">39S1MB</strain>
    </source>
</reference>
<reference evidence="11 12" key="1">
    <citation type="journal article" date="2017" name="Syst. Appl. Microbiol.">
        <title>Soybeans inoculated with root zone soils of Canadian native legumes harbour diverse and novel Bradyrhizobium spp. that possess agricultural potential.</title>
        <authorList>
            <person name="Bromfield E.S.P."/>
            <person name="Cloutier S."/>
            <person name="Tambong J.T."/>
            <person name="Tran Thi T.V."/>
        </authorList>
    </citation>
    <scope>NUCLEOTIDE SEQUENCE [LARGE SCALE GENOMIC DNA]</scope>
    <source>
        <strain evidence="11 12">39S1MB</strain>
    </source>
</reference>
<dbReference type="Gene3D" id="3.40.50.150">
    <property type="entry name" value="Vaccinia Virus protein VP39"/>
    <property type="match status" value="2"/>
</dbReference>
<comment type="catalytic activity">
    <reaction evidence="7">
        <text>a 2'-deoxyadenosine in DNA + S-adenosyl-L-methionine = an N(6)-methyl-2'-deoxyadenosine in DNA + S-adenosyl-L-homocysteine + H(+)</text>
        <dbReference type="Rhea" id="RHEA:15197"/>
        <dbReference type="Rhea" id="RHEA-COMP:12418"/>
        <dbReference type="Rhea" id="RHEA-COMP:12419"/>
        <dbReference type="ChEBI" id="CHEBI:15378"/>
        <dbReference type="ChEBI" id="CHEBI:57856"/>
        <dbReference type="ChEBI" id="CHEBI:59789"/>
        <dbReference type="ChEBI" id="CHEBI:90615"/>
        <dbReference type="ChEBI" id="CHEBI:90616"/>
        <dbReference type="EC" id="2.1.1.72"/>
    </reaction>
</comment>
<proteinExistence type="inferred from homology"/>
<dbReference type="EMBL" id="CP029426">
    <property type="protein sequence ID" value="AWL99259.1"/>
    <property type="molecule type" value="Genomic_DNA"/>
</dbReference>
<dbReference type="REBASE" id="252680">
    <property type="entry name" value="M.Bsp39S1ORF3990P"/>
</dbReference>
<feature type="domain" description="DNA methylase N-4/N-6" evidence="10">
    <location>
        <begin position="22"/>
        <end position="90"/>
    </location>
</feature>
<keyword evidence="6" id="KW-0238">DNA-binding</keyword>
<evidence type="ECO:0000256" key="5">
    <source>
        <dbReference type="ARBA" id="ARBA00022747"/>
    </source>
</evidence>
<evidence type="ECO:0000259" key="10">
    <source>
        <dbReference type="Pfam" id="PF01555"/>
    </source>
</evidence>
<evidence type="ECO:0000313" key="12">
    <source>
        <dbReference type="Proteomes" id="UP000215884"/>
    </source>
</evidence>
<keyword evidence="12" id="KW-1185">Reference proteome</keyword>